<keyword evidence="1" id="KW-0732">Signal</keyword>
<name>A0A4Y4CPN5_ZOORA</name>
<evidence type="ECO:0000259" key="2">
    <source>
        <dbReference type="Pfam" id="PF13472"/>
    </source>
</evidence>
<dbReference type="InterPro" id="IPR013830">
    <property type="entry name" value="SGNH_hydro"/>
</dbReference>
<accession>A0A4Y4CPN5</accession>
<evidence type="ECO:0000256" key="1">
    <source>
        <dbReference type="SAM" id="SignalP"/>
    </source>
</evidence>
<reference evidence="3 4" key="1">
    <citation type="submission" date="2019-06" db="EMBL/GenBank/DDBJ databases">
        <title>Whole genome shotgun sequence of Zoogloea ramigera NBRC 15342.</title>
        <authorList>
            <person name="Hosoyama A."/>
            <person name="Uohara A."/>
            <person name="Ohji S."/>
            <person name="Ichikawa N."/>
        </authorList>
    </citation>
    <scope>NUCLEOTIDE SEQUENCE [LARGE SCALE GENOMIC DNA]</scope>
    <source>
        <strain evidence="3 4">NBRC 15342</strain>
    </source>
</reference>
<feature type="domain" description="SGNH hydrolase-type esterase" evidence="2">
    <location>
        <begin position="29"/>
        <end position="185"/>
    </location>
</feature>
<dbReference type="InterPro" id="IPR051532">
    <property type="entry name" value="Ester_Hydrolysis_Enzymes"/>
</dbReference>
<dbReference type="PANTHER" id="PTHR30383">
    <property type="entry name" value="THIOESTERASE 1/PROTEASE 1/LYSOPHOSPHOLIPASE L1"/>
    <property type="match status" value="1"/>
</dbReference>
<dbReference type="CDD" id="cd01822">
    <property type="entry name" value="Lysophospholipase_L1_like"/>
    <property type="match status" value="1"/>
</dbReference>
<dbReference type="OrthoDB" id="9786188at2"/>
<dbReference type="AlphaFoldDB" id="A0A4Y4CPN5"/>
<gene>
    <name evidence="3" type="primary">tesA</name>
    <name evidence="3" type="ORF">ZRA01_03190</name>
</gene>
<dbReference type="InterPro" id="IPR036514">
    <property type="entry name" value="SGNH_hydro_sf"/>
</dbReference>
<dbReference type="EMBL" id="BJNV01000005">
    <property type="protein sequence ID" value="GEC94246.1"/>
    <property type="molecule type" value="Genomic_DNA"/>
</dbReference>
<dbReference type="Gene3D" id="3.40.50.1110">
    <property type="entry name" value="SGNH hydrolase"/>
    <property type="match status" value="1"/>
</dbReference>
<dbReference type="Proteomes" id="UP000318422">
    <property type="component" value="Unassembled WGS sequence"/>
</dbReference>
<dbReference type="SUPFAM" id="SSF52266">
    <property type="entry name" value="SGNH hydrolase"/>
    <property type="match status" value="1"/>
</dbReference>
<dbReference type="GO" id="GO:0004622">
    <property type="term" value="F:phosphatidylcholine lysophospholipase activity"/>
    <property type="evidence" value="ECO:0007669"/>
    <property type="project" value="TreeGrafter"/>
</dbReference>
<feature type="signal peptide" evidence="1">
    <location>
        <begin position="1"/>
        <end position="22"/>
    </location>
</feature>
<dbReference type="RefSeq" id="WP_141349011.1">
    <property type="nucleotide sequence ID" value="NZ_BJNV01000005.1"/>
</dbReference>
<protein>
    <submittedName>
        <fullName evidence="3">Arylesterase</fullName>
    </submittedName>
</protein>
<evidence type="ECO:0000313" key="4">
    <source>
        <dbReference type="Proteomes" id="UP000318422"/>
    </source>
</evidence>
<comment type="caution">
    <text evidence="3">The sequence shown here is derived from an EMBL/GenBank/DDBJ whole genome shotgun (WGS) entry which is preliminary data.</text>
</comment>
<proteinExistence type="predicted"/>
<dbReference type="Pfam" id="PF13472">
    <property type="entry name" value="Lipase_GDSL_2"/>
    <property type="match status" value="1"/>
</dbReference>
<evidence type="ECO:0000313" key="3">
    <source>
        <dbReference type="EMBL" id="GEC94246.1"/>
    </source>
</evidence>
<feature type="chain" id="PRO_5021233989" evidence="1">
    <location>
        <begin position="23"/>
        <end position="203"/>
    </location>
</feature>
<sequence length="203" mass="22002">MFRTLLGAALTSLLLVCSSAWAGTVLVWGDSLSAGYGLRQQQSWPALLGERISAARLPHKVVNASISGETTAGGLARLPAALETHKPSVVVIELGANDGLRGLPVKAMAANLQAMVDASRKAGAQVLLVGMRMQPNYGPDYTARFEAVFRDLAKTNRLRLVPFMMEGFADQRHYFQADGIHPVAEAQPLILDTIWRELKPLLR</sequence>
<organism evidence="3 4">
    <name type="scientific">Zoogloea ramigera</name>
    <dbReference type="NCBI Taxonomy" id="350"/>
    <lineage>
        <taxon>Bacteria</taxon>
        <taxon>Pseudomonadati</taxon>
        <taxon>Pseudomonadota</taxon>
        <taxon>Betaproteobacteria</taxon>
        <taxon>Rhodocyclales</taxon>
        <taxon>Zoogloeaceae</taxon>
        <taxon>Zoogloea</taxon>
    </lineage>
</organism>
<keyword evidence="4" id="KW-1185">Reference proteome</keyword>
<dbReference type="PANTHER" id="PTHR30383:SF24">
    <property type="entry name" value="THIOESTERASE 1_PROTEASE 1_LYSOPHOSPHOLIPASE L1"/>
    <property type="match status" value="1"/>
</dbReference>